<dbReference type="AlphaFoldDB" id="A0AAD3T7Y2"/>
<name>A0AAD3T7Y2_NEPGR</name>
<dbReference type="Proteomes" id="UP001279734">
    <property type="component" value="Unassembled WGS sequence"/>
</dbReference>
<protein>
    <submittedName>
        <fullName evidence="1">Uncharacterized protein</fullName>
    </submittedName>
</protein>
<sequence>MHGTLLPSWKGKNTAFTRNLKQELKDNMRKLNVAQQQESKGNNGNNEPIVELEGEELVAELDGEQPVAELEGEELPVGFAVERFLDNGRC</sequence>
<accession>A0AAD3T7Y2</accession>
<proteinExistence type="predicted"/>
<dbReference type="EMBL" id="BSYO01000028">
    <property type="protein sequence ID" value="GMH24503.1"/>
    <property type="molecule type" value="Genomic_DNA"/>
</dbReference>
<evidence type="ECO:0000313" key="1">
    <source>
        <dbReference type="EMBL" id="GMH24503.1"/>
    </source>
</evidence>
<comment type="caution">
    <text evidence="1">The sequence shown here is derived from an EMBL/GenBank/DDBJ whole genome shotgun (WGS) entry which is preliminary data.</text>
</comment>
<gene>
    <name evidence="1" type="ORF">Nepgr_026346</name>
</gene>
<organism evidence="1 2">
    <name type="scientific">Nepenthes gracilis</name>
    <name type="common">Slender pitcher plant</name>
    <dbReference type="NCBI Taxonomy" id="150966"/>
    <lineage>
        <taxon>Eukaryota</taxon>
        <taxon>Viridiplantae</taxon>
        <taxon>Streptophyta</taxon>
        <taxon>Embryophyta</taxon>
        <taxon>Tracheophyta</taxon>
        <taxon>Spermatophyta</taxon>
        <taxon>Magnoliopsida</taxon>
        <taxon>eudicotyledons</taxon>
        <taxon>Gunneridae</taxon>
        <taxon>Pentapetalae</taxon>
        <taxon>Caryophyllales</taxon>
        <taxon>Nepenthaceae</taxon>
        <taxon>Nepenthes</taxon>
    </lineage>
</organism>
<reference evidence="1" key="1">
    <citation type="submission" date="2023-05" db="EMBL/GenBank/DDBJ databases">
        <title>Nepenthes gracilis genome sequencing.</title>
        <authorList>
            <person name="Fukushima K."/>
        </authorList>
    </citation>
    <scope>NUCLEOTIDE SEQUENCE</scope>
    <source>
        <strain evidence="1">SING2019-196</strain>
    </source>
</reference>
<evidence type="ECO:0000313" key="2">
    <source>
        <dbReference type="Proteomes" id="UP001279734"/>
    </source>
</evidence>
<keyword evidence="2" id="KW-1185">Reference proteome</keyword>